<keyword evidence="1" id="KW-0472">Membrane</keyword>
<keyword evidence="4" id="KW-1185">Reference proteome</keyword>
<keyword evidence="3" id="KW-0378">Hydrolase</keyword>
<dbReference type="Gene3D" id="3.40.710.10">
    <property type="entry name" value="DD-peptidase/beta-lactamase superfamily"/>
    <property type="match status" value="1"/>
</dbReference>
<dbReference type="RefSeq" id="WP_374839189.1">
    <property type="nucleotide sequence ID" value="NZ_JBHEEW010000008.1"/>
</dbReference>
<dbReference type="InterPro" id="IPR012338">
    <property type="entry name" value="Beta-lactam/transpept-like"/>
</dbReference>
<feature type="transmembrane region" description="Helical" evidence="1">
    <location>
        <begin position="7"/>
        <end position="28"/>
    </location>
</feature>
<protein>
    <submittedName>
        <fullName evidence="3">Serine hydrolase domain-containing protein</fullName>
        <ecNumber evidence="3">3.-.-.-</ecNumber>
    </submittedName>
</protein>
<dbReference type="PANTHER" id="PTHR43283:SF7">
    <property type="entry name" value="BETA-LACTAMASE-RELATED DOMAIN-CONTAINING PROTEIN"/>
    <property type="match status" value="1"/>
</dbReference>
<dbReference type="PANTHER" id="PTHR43283">
    <property type="entry name" value="BETA-LACTAMASE-RELATED"/>
    <property type="match status" value="1"/>
</dbReference>
<dbReference type="Proteomes" id="UP001597173">
    <property type="component" value="Unassembled WGS sequence"/>
</dbReference>
<dbReference type="InterPro" id="IPR001466">
    <property type="entry name" value="Beta-lactam-related"/>
</dbReference>
<comment type="caution">
    <text evidence="3">The sequence shown here is derived from an EMBL/GenBank/DDBJ whole genome shotgun (WGS) entry which is preliminary data.</text>
</comment>
<evidence type="ECO:0000259" key="2">
    <source>
        <dbReference type="Pfam" id="PF00144"/>
    </source>
</evidence>
<keyword evidence="1" id="KW-1133">Transmembrane helix</keyword>
<gene>
    <name evidence="3" type="ORF">ACFQ33_11905</name>
</gene>
<dbReference type="EMBL" id="JBHTNF010000006">
    <property type="protein sequence ID" value="MFD1328595.1"/>
    <property type="molecule type" value="Genomic_DNA"/>
</dbReference>
<name>A0ABW3YXE3_MYCRA</name>
<feature type="domain" description="Beta-lactamase-related" evidence="2">
    <location>
        <begin position="167"/>
        <end position="433"/>
    </location>
</feature>
<evidence type="ECO:0000313" key="4">
    <source>
        <dbReference type="Proteomes" id="UP001597173"/>
    </source>
</evidence>
<reference evidence="4" key="1">
    <citation type="journal article" date="2019" name="Int. J. Syst. Evol. Microbiol.">
        <title>The Global Catalogue of Microorganisms (GCM) 10K type strain sequencing project: providing services to taxonomists for standard genome sequencing and annotation.</title>
        <authorList>
            <consortium name="The Broad Institute Genomics Platform"/>
            <consortium name="The Broad Institute Genome Sequencing Center for Infectious Disease"/>
            <person name="Wu L."/>
            <person name="Ma J."/>
        </authorList>
    </citation>
    <scope>NUCLEOTIDE SEQUENCE [LARGE SCALE GENOMIC DNA]</scope>
    <source>
        <strain evidence="4">CCUG 55609</strain>
    </source>
</reference>
<dbReference type="EC" id="3.-.-.-" evidence="3"/>
<accession>A0ABW3YXE3</accession>
<sequence length="463" mass="49643">MARYWRAAARTLFGGCVFLAITGSWLIVQPPELLRVGSSYAAKIVCSNVFLARRDPAVVLEDVQAPGHPLLRLMRQSVDYSEMTVTASLLGLFAPGYAAYREGFGCTSVPDGDVLAAREGVAEVSLPKVAPEPADLAWPEGGGGNADPRIASILDDPALLGPGVRGVVVIHDGQLVGERYGDGFSADTPLLGWSLTKTVNAALVGRLMQQGRLSPAQAGLFPEWQADARAKITVADLLAMQSGLAFDEDYGDVTDVTRMLFLEPNMARFAASFPLAANPGEKFNYSSGTAILLSHVFMNALGDRWQALSYPATALFAPLGMRSAVMETDETGIFAGSSYMYATARDWARFAQLLLNDGQWKGVRLLPEGFVKAMGTPTSVSDGAYSHAQSWIHGPGDVPNAQYGLPQDTFWMLGHDGQAIALIPSRNLAVVRLGLTPAALRYRPQELLKRIVDTLDRGADRGA</sequence>
<evidence type="ECO:0000256" key="1">
    <source>
        <dbReference type="SAM" id="Phobius"/>
    </source>
</evidence>
<keyword evidence="1" id="KW-0812">Transmembrane</keyword>
<dbReference type="InterPro" id="IPR050789">
    <property type="entry name" value="Diverse_Enzym_Activities"/>
</dbReference>
<proteinExistence type="predicted"/>
<dbReference type="SUPFAM" id="SSF56601">
    <property type="entry name" value="beta-lactamase/transpeptidase-like"/>
    <property type="match status" value="1"/>
</dbReference>
<organism evidence="3 4">
    <name type="scientific">Mycoplana ramosa</name>
    <name type="common">Mycoplana bullata</name>
    <dbReference type="NCBI Taxonomy" id="40837"/>
    <lineage>
        <taxon>Bacteria</taxon>
        <taxon>Pseudomonadati</taxon>
        <taxon>Pseudomonadota</taxon>
        <taxon>Alphaproteobacteria</taxon>
        <taxon>Hyphomicrobiales</taxon>
        <taxon>Rhizobiaceae</taxon>
        <taxon>Mycoplana</taxon>
    </lineage>
</organism>
<evidence type="ECO:0000313" key="3">
    <source>
        <dbReference type="EMBL" id="MFD1328595.1"/>
    </source>
</evidence>
<dbReference type="GO" id="GO:0016787">
    <property type="term" value="F:hydrolase activity"/>
    <property type="evidence" value="ECO:0007669"/>
    <property type="project" value="UniProtKB-KW"/>
</dbReference>
<dbReference type="Pfam" id="PF00144">
    <property type="entry name" value="Beta-lactamase"/>
    <property type="match status" value="1"/>
</dbReference>